<protein>
    <recommendedName>
        <fullName evidence="7">EF-hand domain-containing protein</fullName>
    </recommendedName>
</protein>
<feature type="domain" description="EF-hand" evidence="7">
    <location>
        <begin position="24"/>
        <end position="59"/>
    </location>
</feature>
<dbReference type="PROSITE" id="PS00018">
    <property type="entry name" value="EF_HAND_1"/>
    <property type="match status" value="2"/>
</dbReference>
<proteinExistence type="predicted"/>
<evidence type="ECO:0000256" key="1">
    <source>
        <dbReference type="ARBA" id="ARBA00004496"/>
    </source>
</evidence>
<dbReference type="PANTHER" id="PTHR46212">
    <property type="entry name" value="PEFLIN"/>
    <property type="match status" value="1"/>
</dbReference>
<keyword evidence="2" id="KW-0963">Cytoplasm</keyword>
<sequence length="195" mass="22109">MTYGSPAQGYQQAQGQALPPIPPELNQQLYGWFKAVDTDGSGQLTADELQKALINGDWSPFNIETVRMMVNMFDHGTIGFNEFGGLWRYVEDWKRCFGAFDQDGSGSIDRKEMGNALRAFGYNLSDGFVNLLINKFDKYGKWSQGKGDVTFDNFVQACVTVKTLTDSFRQFDTDSDGWIRINYESFLDLVVRQRS</sequence>
<dbReference type="InterPro" id="IPR011992">
    <property type="entry name" value="EF-hand-dom_pair"/>
</dbReference>
<evidence type="ECO:0000256" key="2">
    <source>
        <dbReference type="ARBA" id="ARBA00022490"/>
    </source>
</evidence>
<evidence type="ECO:0000256" key="5">
    <source>
        <dbReference type="ARBA" id="ARBA00022837"/>
    </source>
</evidence>
<dbReference type="SUPFAM" id="SSF47473">
    <property type="entry name" value="EF-hand"/>
    <property type="match status" value="1"/>
</dbReference>
<feature type="compositionally biased region" description="Low complexity" evidence="6">
    <location>
        <begin position="1"/>
        <end position="18"/>
    </location>
</feature>
<dbReference type="AlphaFoldDB" id="A0A077W7E4"/>
<dbReference type="PROSITE" id="PS50222">
    <property type="entry name" value="EF_HAND_2"/>
    <property type="match status" value="2"/>
</dbReference>
<comment type="subcellular location">
    <subcellularLocation>
        <location evidence="1">Cytoplasm</location>
    </subcellularLocation>
</comment>
<dbReference type="InterPro" id="IPR002048">
    <property type="entry name" value="EF_hand_dom"/>
</dbReference>
<accession>A0A077W7E4</accession>
<dbReference type="GO" id="GO:0005509">
    <property type="term" value="F:calcium ion binding"/>
    <property type="evidence" value="ECO:0007669"/>
    <property type="project" value="InterPro"/>
</dbReference>
<dbReference type="GO" id="GO:0005737">
    <property type="term" value="C:cytoplasm"/>
    <property type="evidence" value="ECO:0007669"/>
    <property type="project" value="UniProtKB-SubCell"/>
</dbReference>
<keyword evidence="3" id="KW-0479">Metal-binding</keyword>
<evidence type="ECO:0000256" key="3">
    <source>
        <dbReference type="ARBA" id="ARBA00022723"/>
    </source>
</evidence>
<organism evidence="8">
    <name type="scientific">Lichtheimia ramosa</name>
    <dbReference type="NCBI Taxonomy" id="688394"/>
    <lineage>
        <taxon>Eukaryota</taxon>
        <taxon>Fungi</taxon>
        <taxon>Fungi incertae sedis</taxon>
        <taxon>Mucoromycota</taxon>
        <taxon>Mucoromycotina</taxon>
        <taxon>Mucoromycetes</taxon>
        <taxon>Mucorales</taxon>
        <taxon>Lichtheimiaceae</taxon>
        <taxon>Lichtheimia</taxon>
    </lineage>
</organism>
<dbReference type="PANTHER" id="PTHR46212:SF3">
    <property type="entry name" value="GH27120P"/>
    <property type="match status" value="1"/>
</dbReference>
<dbReference type="Pfam" id="PF13202">
    <property type="entry name" value="EF-hand_5"/>
    <property type="match status" value="2"/>
</dbReference>
<feature type="domain" description="EF-hand" evidence="7">
    <location>
        <begin position="88"/>
        <end position="123"/>
    </location>
</feature>
<evidence type="ECO:0000256" key="4">
    <source>
        <dbReference type="ARBA" id="ARBA00022737"/>
    </source>
</evidence>
<dbReference type="InterPro" id="IPR051426">
    <property type="entry name" value="Peflin/Sorcin_CaBP"/>
</dbReference>
<dbReference type="InterPro" id="IPR018247">
    <property type="entry name" value="EF_Hand_1_Ca_BS"/>
</dbReference>
<evidence type="ECO:0000313" key="8">
    <source>
        <dbReference type="EMBL" id="CDS03362.1"/>
    </source>
</evidence>
<feature type="region of interest" description="Disordered" evidence="6">
    <location>
        <begin position="1"/>
        <end position="21"/>
    </location>
</feature>
<dbReference type="GO" id="GO:0048306">
    <property type="term" value="F:calcium-dependent protein binding"/>
    <property type="evidence" value="ECO:0007669"/>
    <property type="project" value="UniProtKB-ARBA"/>
</dbReference>
<keyword evidence="5" id="KW-0106">Calcium</keyword>
<dbReference type="OrthoDB" id="186625at2759"/>
<dbReference type="Pfam" id="PF13499">
    <property type="entry name" value="EF-hand_7"/>
    <property type="match status" value="1"/>
</dbReference>
<keyword evidence="4" id="KW-0677">Repeat</keyword>
<evidence type="ECO:0000259" key="7">
    <source>
        <dbReference type="PROSITE" id="PS50222"/>
    </source>
</evidence>
<evidence type="ECO:0000256" key="6">
    <source>
        <dbReference type="SAM" id="MobiDB-lite"/>
    </source>
</evidence>
<name>A0A077W7E4_9FUNG</name>
<gene>
    <name evidence="8" type="ORF">LRAMOSA00764</name>
</gene>
<dbReference type="Gene3D" id="1.10.238.10">
    <property type="entry name" value="EF-hand"/>
    <property type="match status" value="1"/>
</dbReference>
<dbReference type="EMBL" id="LK023313">
    <property type="protein sequence ID" value="CDS03362.1"/>
    <property type="molecule type" value="Genomic_DNA"/>
</dbReference>
<reference evidence="8" key="1">
    <citation type="journal article" date="2014" name="Genome Announc.">
        <title>De novo whole-genome sequence and genome annotation of Lichtheimia ramosa.</title>
        <authorList>
            <person name="Linde J."/>
            <person name="Schwartze V."/>
            <person name="Binder U."/>
            <person name="Lass-Florl C."/>
            <person name="Voigt K."/>
            <person name="Horn F."/>
        </authorList>
    </citation>
    <scope>NUCLEOTIDE SEQUENCE</scope>
    <source>
        <strain evidence="8">JMRC FSU:6197</strain>
    </source>
</reference>
<dbReference type="SMART" id="SM00054">
    <property type="entry name" value="EFh"/>
    <property type="match status" value="3"/>
</dbReference>
<dbReference type="CDD" id="cd16180">
    <property type="entry name" value="EFh_PEF_Group_I"/>
    <property type="match status" value="1"/>
</dbReference>